<comment type="caution">
    <text evidence="7">The sequence shown here is derived from an EMBL/GenBank/DDBJ whole genome shotgun (WGS) entry which is preliminary data.</text>
</comment>
<reference evidence="7 8" key="1">
    <citation type="journal article" date="2020" name="IScience">
        <title>Genome Sequencing of the Endangered Kingdonia uniflora (Circaeasteraceae, Ranunculales) Reveals Potential Mechanisms of Evolutionary Specialization.</title>
        <authorList>
            <person name="Sun Y."/>
            <person name="Deng T."/>
            <person name="Zhang A."/>
            <person name="Moore M.J."/>
            <person name="Landis J.B."/>
            <person name="Lin N."/>
            <person name="Zhang H."/>
            <person name="Zhang X."/>
            <person name="Huang J."/>
            <person name="Zhang X."/>
            <person name="Sun H."/>
            <person name="Wang H."/>
        </authorList>
    </citation>
    <scope>NUCLEOTIDE SEQUENCE [LARGE SCALE GENOMIC DNA]</scope>
    <source>
        <strain evidence="7">TB1705</strain>
        <tissue evidence="7">Leaf</tissue>
    </source>
</reference>
<evidence type="ECO:0000313" key="7">
    <source>
        <dbReference type="EMBL" id="KAF6149040.1"/>
    </source>
</evidence>
<evidence type="ECO:0000313" key="8">
    <source>
        <dbReference type="Proteomes" id="UP000541444"/>
    </source>
</evidence>
<keyword evidence="4" id="KW-0472">Membrane</keyword>
<feature type="domain" description="Receptor ligand binding region" evidence="6">
    <location>
        <begin position="2"/>
        <end position="220"/>
    </location>
</feature>
<evidence type="ECO:0000256" key="5">
    <source>
        <dbReference type="SAM" id="MobiDB-lite"/>
    </source>
</evidence>
<name>A0A7J7M2I2_9MAGN</name>
<dbReference type="AlphaFoldDB" id="A0A7J7M2I2"/>
<dbReference type="EMBL" id="JACGCM010001805">
    <property type="protein sequence ID" value="KAF6149040.1"/>
    <property type="molecule type" value="Genomic_DNA"/>
</dbReference>
<dbReference type="FunFam" id="3.40.50.2300:FF:000188">
    <property type="entry name" value="Glutamate receptor"/>
    <property type="match status" value="1"/>
</dbReference>
<dbReference type="InterPro" id="IPR001828">
    <property type="entry name" value="ANF_lig-bd_rcpt"/>
</dbReference>
<evidence type="ECO:0000259" key="6">
    <source>
        <dbReference type="Pfam" id="PF01094"/>
    </source>
</evidence>
<dbReference type="OrthoDB" id="5984008at2759"/>
<accession>A0A7J7M2I2</accession>
<gene>
    <name evidence="7" type="ORF">GIB67_018618</name>
</gene>
<evidence type="ECO:0000256" key="4">
    <source>
        <dbReference type="ARBA" id="ARBA00023136"/>
    </source>
</evidence>
<dbReference type="SUPFAM" id="SSF53822">
    <property type="entry name" value="Periplasmic binding protein-like I"/>
    <property type="match status" value="1"/>
</dbReference>
<keyword evidence="3" id="KW-1133">Transmembrane helix</keyword>
<dbReference type="Gene3D" id="3.40.190.10">
    <property type="entry name" value="Periplasmic binding protein-like II"/>
    <property type="match status" value="1"/>
</dbReference>
<evidence type="ECO:0000256" key="2">
    <source>
        <dbReference type="ARBA" id="ARBA00022692"/>
    </source>
</evidence>
<feature type="compositionally biased region" description="Polar residues" evidence="5">
    <location>
        <begin position="429"/>
        <end position="439"/>
    </location>
</feature>
<comment type="subcellular location">
    <subcellularLocation>
        <location evidence="1">Membrane</location>
    </subcellularLocation>
</comment>
<feature type="region of interest" description="Disordered" evidence="5">
    <location>
        <begin position="429"/>
        <end position="462"/>
    </location>
</feature>
<keyword evidence="8" id="KW-1185">Reference proteome</keyword>
<dbReference type="Gene3D" id="3.40.50.2300">
    <property type="match status" value="2"/>
</dbReference>
<dbReference type="SUPFAM" id="SSF53850">
    <property type="entry name" value="Periplasmic binding protein-like II"/>
    <property type="match status" value="1"/>
</dbReference>
<dbReference type="PANTHER" id="PTHR34836">
    <property type="entry name" value="OS06G0188250 PROTEIN"/>
    <property type="match status" value="1"/>
</dbReference>
<dbReference type="Proteomes" id="UP000541444">
    <property type="component" value="Unassembled WGS sequence"/>
</dbReference>
<evidence type="ECO:0000256" key="1">
    <source>
        <dbReference type="ARBA" id="ARBA00004370"/>
    </source>
</evidence>
<proteinExistence type="predicted"/>
<keyword evidence="2" id="KW-0812">Transmembrane</keyword>
<protein>
    <recommendedName>
        <fullName evidence="6">Receptor ligand binding region domain-containing protein</fullName>
    </recommendedName>
</protein>
<sequence>MLPYLIEELKKSDIRIPYRSVIPHLATDDQIYKELYKLTAMQTRVFVVHMSPSIASLLFLKAKEQGMMSEGYVWIITDGLSNVLSSMDSAVIDSMQGVLGIRPYIPRSKERDSFRPRWRRQLLQANPDVETASLSVSELWAYDKVWALALAIEEVGRVDSHFTKPTRHDNSSDLTSIEVSQIGPELLQAILKTTFKGLSEEFTLVGGQLQAFTFQILNVISDGVREVVFWTPASGILPRSEVNRTSRYLISKANLGIIIWPGDSTVVPKGWAIPTDGKYLKIGVPVKEGFTSVVSGYCIDMFKAAIEILPYAVLYEFAPFLGTYNELIDQVYLQNYDAMVGDVTVIANRSLYVDFIYSSIYRYWQFDKKESEVQITFNTVDQASLNVMNMAVEASPNESAPISSPRNSNGADASLVSLEDECNLSVDTVSTSQDMSNSVEIMPIPSTDSERSSSLVFVDEGG</sequence>
<dbReference type="InterPro" id="IPR028082">
    <property type="entry name" value="Peripla_BP_I"/>
</dbReference>
<dbReference type="InterPro" id="IPR015683">
    <property type="entry name" value="Ionotropic_Glu_rcpt"/>
</dbReference>
<evidence type="ECO:0000256" key="3">
    <source>
        <dbReference type="ARBA" id="ARBA00022989"/>
    </source>
</evidence>
<dbReference type="Pfam" id="PF01094">
    <property type="entry name" value="ANF_receptor"/>
    <property type="match status" value="1"/>
</dbReference>
<organism evidence="7 8">
    <name type="scientific">Kingdonia uniflora</name>
    <dbReference type="NCBI Taxonomy" id="39325"/>
    <lineage>
        <taxon>Eukaryota</taxon>
        <taxon>Viridiplantae</taxon>
        <taxon>Streptophyta</taxon>
        <taxon>Embryophyta</taxon>
        <taxon>Tracheophyta</taxon>
        <taxon>Spermatophyta</taxon>
        <taxon>Magnoliopsida</taxon>
        <taxon>Ranunculales</taxon>
        <taxon>Circaeasteraceae</taxon>
        <taxon>Kingdonia</taxon>
    </lineage>
</organism>
<dbReference type="PANTHER" id="PTHR34836:SF1">
    <property type="entry name" value="OS09G0428600 PROTEIN"/>
    <property type="match status" value="1"/>
</dbReference>
<dbReference type="GO" id="GO:0016020">
    <property type="term" value="C:membrane"/>
    <property type="evidence" value="ECO:0007669"/>
    <property type="project" value="UniProtKB-SubCell"/>
</dbReference>